<sequence>MTNYDLTPLVPAGFSDDSRVWIYQGSRPFSEKEELEINEQLFQFYAQWQAHGAPVKGWARLLFRRFIVMMADETEVAVSGCSTDSSVRIIKSIERQYDVNLFDRLSITFLVKGQPEVLPMGQVQYAIDKGYINGETLLFNNLVATKADMFRNWLQPLGFSWLKNRVQLPADN</sequence>
<dbReference type="RefSeq" id="WP_106520688.1">
    <property type="nucleotide sequence ID" value="NZ_PYGD01000001.1"/>
</dbReference>
<evidence type="ECO:0008006" key="3">
    <source>
        <dbReference type="Google" id="ProtNLM"/>
    </source>
</evidence>
<evidence type="ECO:0000313" key="1">
    <source>
        <dbReference type="EMBL" id="PSK93948.1"/>
    </source>
</evidence>
<dbReference type="AlphaFoldDB" id="A0A2P8D9P5"/>
<protein>
    <recommendedName>
        <fullName evidence="3">ABC transporter ATPase</fullName>
    </recommendedName>
</protein>
<name>A0A2P8D9P5_9BACT</name>
<dbReference type="EMBL" id="PYGD01000001">
    <property type="protein sequence ID" value="PSK93948.1"/>
    <property type="molecule type" value="Genomic_DNA"/>
</dbReference>
<comment type="caution">
    <text evidence="1">The sequence shown here is derived from an EMBL/GenBank/DDBJ whole genome shotgun (WGS) entry which is preliminary data.</text>
</comment>
<keyword evidence="2" id="KW-1185">Reference proteome</keyword>
<accession>A0A2P8D9P5</accession>
<gene>
    <name evidence="1" type="ORF">B0I18_10197</name>
</gene>
<dbReference type="OrthoDB" id="978691at2"/>
<reference evidence="1 2" key="1">
    <citation type="submission" date="2018-03" db="EMBL/GenBank/DDBJ databases">
        <title>Genomic Encyclopedia of Type Strains, Phase III (KMG-III): the genomes of soil and plant-associated and newly described type strains.</title>
        <authorList>
            <person name="Whitman W."/>
        </authorList>
    </citation>
    <scope>NUCLEOTIDE SEQUENCE [LARGE SCALE GENOMIC DNA]</scope>
    <source>
        <strain evidence="1 2">CGMCC 1.12700</strain>
    </source>
</reference>
<evidence type="ECO:0000313" key="2">
    <source>
        <dbReference type="Proteomes" id="UP000240572"/>
    </source>
</evidence>
<organism evidence="1 2">
    <name type="scientific">Taibaiella chishuiensis</name>
    <dbReference type="NCBI Taxonomy" id="1434707"/>
    <lineage>
        <taxon>Bacteria</taxon>
        <taxon>Pseudomonadati</taxon>
        <taxon>Bacteroidota</taxon>
        <taxon>Chitinophagia</taxon>
        <taxon>Chitinophagales</taxon>
        <taxon>Chitinophagaceae</taxon>
        <taxon>Taibaiella</taxon>
    </lineage>
</organism>
<dbReference type="Proteomes" id="UP000240572">
    <property type="component" value="Unassembled WGS sequence"/>
</dbReference>
<proteinExistence type="predicted"/>